<dbReference type="OrthoDB" id="206748at2759"/>
<proteinExistence type="predicted"/>
<feature type="domain" description="GREB1-like circularly permuted SF2 helicase" evidence="1">
    <location>
        <begin position="50"/>
        <end position="160"/>
    </location>
</feature>
<dbReference type="Proteomes" id="UP001163046">
    <property type="component" value="Unassembled WGS sequence"/>
</dbReference>
<accession>A0A9W9ZG37</accession>
<dbReference type="AlphaFoldDB" id="A0A9W9ZG37"/>
<reference evidence="2" key="1">
    <citation type="submission" date="2023-01" db="EMBL/GenBank/DDBJ databases">
        <title>Genome assembly of the deep-sea coral Lophelia pertusa.</title>
        <authorList>
            <person name="Herrera S."/>
            <person name="Cordes E."/>
        </authorList>
    </citation>
    <scope>NUCLEOTIDE SEQUENCE</scope>
    <source>
        <strain evidence="2">USNM1676648</strain>
        <tissue evidence="2">Polyp</tissue>
    </source>
</reference>
<evidence type="ECO:0000313" key="2">
    <source>
        <dbReference type="EMBL" id="KAJ7381047.1"/>
    </source>
</evidence>
<evidence type="ECO:0000313" key="3">
    <source>
        <dbReference type="Proteomes" id="UP001163046"/>
    </source>
</evidence>
<sequence length="162" mass="18312">MGDTFPQSFDCLDLRLNYDSSREFKEGSALYLSSLIQELGRLCRYAKASANESPYVLVGRVLCKKLRVSLENSPSMSAISCTEADWYMTKSSRSKGTTSSSLRWQGYEAHKDSYDHLNEQAHCNIILLKAEPQIGKTGTYLCLIKDLRLDIIGKEKCFSFLD</sequence>
<keyword evidence="3" id="KW-1185">Reference proteome</keyword>
<organism evidence="2 3">
    <name type="scientific">Desmophyllum pertusum</name>
    <dbReference type="NCBI Taxonomy" id="174260"/>
    <lineage>
        <taxon>Eukaryota</taxon>
        <taxon>Metazoa</taxon>
        <taxon>Cnidaria</taxon>
        <taxon>Anthozoa</taxon>
        <taxon>Hexacorallia</taxon>
        <taxon>Scleractinia</taxon>
        <taxon>Caryophylliina</taxon>
        <taxon>Caryophylliidae</taxon>
        <taxon>Desmophyllum</taxon>
    </lineage>
</organism>
<evidence type="ECO:0000259" key="1">
    <source>
        <dbReference type="Pfam" id="PF20692"/>
    </source>
</evidence>
<dbReference type="EMBL" id="MU826351">
    <property type="protein sequence ID" value="KAJ7381047.1"/>
    <property type="molecule type" value="Genomic_DNA"/>
</dbReference>
<name>A0A9W9ZG37_9CNID</name>
<gene>
    <name evidence="2" type="ORF">OS493_004643</name>
</gene>
<protein>
    <recommendedName>
        <fullName evidence="1">GREB1-like circularly permuted SF2 helicase domain-containing protein</fullName>
    </recommendedName>
</protein>
<comment type="caution">
    <text evidence="2">The sequence shown here is derived from an EMBL/GenBank/DDBJ whole genome shotgun (WGS) entry which is preliminary data.</text>
</comment>
<dbReference type="InterPro" id="IPR048657">
    <property type="entry name" value="GREB1-like_cpSF2"/>
</dbReference>
<dbReference type="Pfam" id="PF20692">
    <property type="entry name" value="cpSF2-GREB1"/>
    <property type="match status" value="1"/>
</dbReference>